<sequence>MKDALDTVPRSTPVNSGVDKPAAVADGLAQALTDTYTLLLKTHVYHWNVEGPLFYSIHSLTEEQYGDLFEATDVLAERIRALGQLAPMSVKAVLSDAQVDDAPKNPTAKDMVEDLAKGHEKLAKQLRGLIRVSEEHDDDVTADLATARAAFHEKATWMLRAIAKE</sequence>
<keyword evidence="5" id="KW-1185">Reference proteome</keyword>
<protein>
    <submittedName>
        <fullName evidence="4">Starvation-inducible DNA-binding protein</fullName>
    </submittedName>
</protein>
<evidence type="ECO:0000256" key="2">
    <source>
        <dbReference type="RuleBase" id="RU003875"/>
    </source>
</evidence>
<dbReference type="OrthoDB" id="9797687at2"/>
<dbReference type="PANTHER" id="PTHR42932:SF3">
    <property type="entry name" value="DNA PROTECTION DURING STARVATION PROTEIN"/>
    <property type="match status" value="1"/>
</dbReference>
<dbReference type="CDD" id="cd01043">
    <property type="entry name" value="DPS"/>
    <property type="match status" value="1"/>
</dbReference>
<dbReference type="Pfam" id="PF00210">
    <property type="entry name" value="Ferritin"/>
    <property type="match status" value="1"/>
</dbReference>
<dbReference type="GO" id="GO:0008199">
    <property type="term" value="F:ferric iron binding"/>
    <property type="evidence" value="ECO:0007669"/>
    <property type="project" value="InterPro"/>
</dbReference>
<dbReference type="PIRSF" id="PIRSF005900">
    <property type="entry name" value="Dps"/>
    <property type="match status" value="1"/>
</dbReference>
<dbReference type="Gene3D" id="1.20.1260.10">
    <property type="match status" value="1"/>
</dbReference>
<reference evidence="4 5" key="1">
    <citation type="submission" date="2016-10" db="EMBL/GenBank/DDBJ databases">
        <authorList>
            <person name="de Groot N.N."/>
        </authorList>
    </citation>
    <scope>NUCLEOTIDE SEQUENCE [LARGE SCALE GENOMIC DNA]</scope>
    <source>
        <strain evidence="5">KMM 9023,NRIC 0796,JCM 17311,KCTC 23692</strain>
    </source>
</reference>
<comment type="similarity">
    <text evidence="1 2">Belongs to the Dps family.</text>
</comment>
<dbReference type="EMBL" id="FOYI01000005">
    <property type="protein sequence ID" value="SFR08676.1"/>
    <property type="molecule type" value="Genomic_DNA"/>
</dbReference>
<evidence type="ECO:0000313" key="4">
    <source>
        <dbReference type="EMBL" id="SFR08676.1"/>
    </source>
</evidence>
<dbReference type="InterPro" id="IPR009078">
    <property type="entry name" value="Ferritin-like_SF"/>
</dbReference>
<evidence type="ECO:0000259" key="3">
    <source>
        <dbReference type="Pfam" id="PF00210"/>
    </source>
</evidence>
<accession>A0A1I6DTC9</accession>
<feature type="domain" description="Ferritin/DPS" evidence="3">
    <location>
        <begin position="27"/>
        <end position="163"/>
    </location>
</feature>
<dbReference type="PANTHER" id="PTHR42932">
    <property type="entry name" value="GENERAL STRESS PROTEIN 20U"/>
    <property type="match status" value="1"/>
</dbReference>
<dbReference type="InterPro" id="IPR002177">
    <property type="entry name" value="DPS_DNA-bd"/>
</dbReference>
<dbReference type="Proteomes" id="UP000199302">
    <property type="component" value="Unassembled WGS sequence"/>
</dbReference>
<dbReference type="InterPro" id="IPR012347">
    <property type="entry name" value="Ferritin-like"/>
</dbReference>
<dbReference type="RefSeq" id="WP_092079534.1">
    <property type="nucleotide sequence ID" value="NZ_FOYI01000005.1"/>
</dbReference>
<name>A0A1I6DTC9_9RHOB</name>
<dbReference type="InterPro" id="IPR008331">
    <property type="entry name" value="Ferritin_DPS_dom"/>
</dbReference>
<proteinExistence type="inferred from homology"/>
<gene>
    <name evidence="4" type="ORF">SAMN04515673_105109</name>
</gene>
<evidence type="ECO:0000313" key="5">
    <source>
        <dbReference type="Proteomes" id="UP000199302"/>
    </source>
</evidence>
<dbReference type="STRING" id="871652.SAMN04515673_105109"/>
<organism evidence="4 5">
    <name type="scientific">Poseidonocella sedimentorum</name>
    <dbReference type="NCBI Taxonomy" id="871652"/>
    <lineage>
        <taxon>Bacteria</taxon>
        <taxon>Pseudomonadati</taxon>
        <taxon>Pseudomonadota</taxon>
        <taxon>Alphaproteobacteria</taxon>
        <taxon>Rhodobacterales</taxon>
        <taxon>Roseobacteraceae</taxon>
        <taxon>Poseidonocella</taxon>
    </lineage>
</organism>
<evidence type="ECO:0000256" key="1">
    <source>
        <dbReference type="ARBA" id="ARBA00009497"/>
    </source>
</evidence>
<dbReference type="AlphaFoldDB" id="A0A1I6DTC9"/>
<dbReference type="PRINTS" id="PR01346">
    <property type="entry name" value="HELNAPAPROT"/>
</dbReference>
<dbReference type="SUPFAM" id="SSF47240">
    <property type="entry name" value="Ferritin-like"/>
    <property type="match status" value="1"/>
</dbReference>
<dbReference type="GO" id="GO:0003677">
    <property type="term" value="F:DNA binding"/>
    <property type="evidence" value="ECO:0007669"/>
    <property type="project" value="UniProtKB-KW"/>
</dbReference>
<keyword evidence="4" id="KW-0238">DNA-binding</keyword>